<feature type="domain" description="Fibronectin type-III" evidence="3">
    <location>
        <begin position="80"/>
        <end position="172"/>
    </location>
</feature>
<sequence length="473" mass="50902">MEKSHESFTFTVGKLDAGMAILLGERAHLIEFPSILLPPGATTGSIVNIAVHQNHAEEKRRDAEFWDLQKDILQEFGVATPEPPKLQLRNVTQTSVTLEWPTVKLATAKLRSLDIYRNGQRLAAIPSPTTNTSTKLSGLDINTEYSFQLILRTTAGTFPSNLIKVRTHTMEDTSGISVCFGNVQDEPLLDAAKMALREMKAKWSDRIQIDTTHFVCTTPAATPTGAQASGNAGGAPGIEYQRALQLSIPVVTPHWVLACHSERRMMAIAPYYLGAEPPAGSSTHSFRPQSMSQASLSRTSSSPSNATPQATRSPTSPSNRASMPAPARNASTSPPAVHSPFVNQPSSPTPETIPEEPGPNGSTPNLNVDETEEVGLERSDSANRKRRSGTMNRDFKFPSTASSPVVARNDTPPVPPVPPVEVDKANEQGQVSARVITPSSIEVPPPPPVEKEKSTNSSLDDGEDVGDTVEIEL</sequence>
<evidence type="ECO:0008006" key="6">
    <source>
        <dbReference type="Google" id="ProtNLM"/>
    </source>
</evidence>
<dbReference type="Proteomes" id="UP001498398">
    <property type="component" value="Unassembled WGS sequence"/>
</dbReference>
<dbReference type="InterPro" id="IPR031673">
    <property type="entry name" value="Chs5_N"/>
</dbReference>
<proteinExistence type="predicted"/>
<dbReference type="Pfam" id="PF00533">
    <property type="entry name" value="BRCT"/>
    <property type="match status" value="1"/>
</dbReference>
<feature type="domain" description="BRCT" evidence="2">
    <location>
        <begin position="168"/>
        <end position="273"/>
    </location>
</feature>
<feature type="compositionally biased region" description="Polar residues" evidence="1">
    <location>
        <begin position="280"/>
        <end position="321"/>
    </location>
</feature>
<feature type="compositionally biased region" description="Acidic residues" evidence="1">
    <location>
        <begin position="460"/>
        <end position="473"/>
    </location>
</feature>
<dbReference type="CDD" id="cd13945">
    <property type="entry name" value="Chs5_N"/>
    <property type="match status" value="1"/>
</dbReference>
<dbReference type="Pfam" id="PF16893">
    <property type="entry name" value="fn3_2"/>
    <property type="match status" value="1"/>
</dbReference>
<keyword evidence="5" id="KW-1185">Reference proteome</keyword>
<dbReference type="InterPro" id="IPR036420">
    <property type="entry name" value="BRCT_dom_sf"/>
</dbReference>
<evidence type="ECO:0000256" key="1">
    <source>
        <dbReference type="SAM" id="MobiDB-lite"/>
    </source>
</evidence>
<dbReference type="InterPro" id="IPR031669">
    <property type="entry name" value="Fn3_2"/>
</dbReference>
<dbReference type="PANTHER" id="PTHR47351:SF1">
    <property type="entry name" value="CHITIN BIOSYNTHESIS PROTEIN CHS5"/>
    <property type="match status" value="1"/>
</dbReference>
<dbReference type="PROSITE" id="PS50172">
    <property type="entry name" value="BRCT"/>
    <property type="match status" value="1"/>
</dbReference>
<dbReference type="Gene3D" id="2.60.40.10">
    <property type="entry name" value="Immunoglobulins"/>
    <property type="match status" value="1"/>
</dbReference>
<reference evidence="4 5" key="1">
    <citation type="submission" date="2024-01" db="EMBL/GenBank/DDBJ databases">
        <title>A draft genome for the cacao thread blight pathogen Marasmiellus scandens.</title>
        <authorList>
            <person name="Baruah I.K."/>
            <person name="Leung J."/>
            <person name="Bukari Y."/>
            <person name="Amoako-Attah I."/>
            <person name="Meinhardt L.W."/>
            <person name="Bailey B.A."/>
            <person name="Cohen S.P."/>
        </authorList>
    </citation>
    <scope>NUCLEOTIDE SEQUENCE [LARGE SCALE GENOMIC DNA]</scope>
    <source>
        <strain evidence="4 5">GH-19</strain>
    </source>
</reference>
<feature type="region of interest" description="Disordered" evidence="1">
    <location>
        <begin position="279"/>
        <end position="422"/>
    </location>
</feature>
<evidence type="ECO:0000259" key="3">
    <source>
        <dbReference type="PROSITE" id="PS50853"/>
    </source>
</evidence>
<dbReference type="PANTHER" id="PTHR47351">
    <property type="entry name" value="CHITIN BIOSYNTHESIS PROTEIN CHS5"/>
    <property type="match status" value="1"/>
</dbReference>
<dbReference type="InterPro" id="IPR052827">
    <property type="entry name" value="CHS_Export/Cell_Fusion_Reg"/>
</dbReference>
<name>A0ABR1IPR3_9AGAR</name>
<organism evidence="4 5">
    <name type="scientific">Marasmiellus scandens</name>
    <dbReference type="NCBI Taxonomy" id="2682957"/>
    <lineage>
        <taxon>Eukaryota</taxon>
        <taxon>Fungi</taxon>
        <taxon>Dikarya</taxon>
        <taxon>Basidiomycota</taxon>
        <taxon>Agaricomycotina</taxon>
        <taxon>Agaricomycetes</taxon>
        <taxon>Agaricomycetidae</taxon>
        <taxon>Agaricales</taxon>
        <taxon>Marasmiineae</taxon>
        <taxon>Omphalotaceae</taxon>
        <taxon>Marasmiellus</taxon>
    </lineage>
</organism>
<comment type="caution">
    <text evidence="4">The sequence shown here is derived from an EMBL/GenBank/DDBJ whole genome shotgun (WGS) entry which is preliminary data.</text>
</comment>
<dbReference type="SMART" id="SM00060">
    <property type="entry name" value="FN3"/>
    <property type="match status" value="1"/>
</dbReference>
<evidence type="ECO:0000259" key="2">
    <source>
        <dbReference type="PROSITE" id="PS50172"/>
    </source>
</evidence>
<dbReference type="SUPFAM" id="SSF49265">
    <property type="entry name" value="Fibronectin type III"/>
    <property type="match status" value="1"/>
</dbReference>
<dbReference type="InterPro" id="IPR003961">
    <property type="entry name" value="FN3_dom"/>
</dbReference>
<dbReference type="SUPFAM" id="SSF52113">
    <property type="entry name" value="BRCT domain"/>
    <property type="match status" value="1"/>
</dbReference>
<dbReference type="Gene3D" id="3.40.50.10190">
    <property type="entry name" value="BRCT domain"/>
    <property type="match status" value="1"/>
</dbReference>
<dbReference type="InterPro" id="IPR001357">
    <property type="entry name" value="BRCT_dom"/>
</dbReference>
<dbReference type="InterPro" id="IPR036116">
    <property type="entry name" value="FN3_sf"/>
</dbReference>
<evidence type="ECO:0000313" key="5">
    <source>
        <dbReference type="Proteomes" id="UP001498398"/>
    </source>
</evidence>
<gene>
    <name evidence="4" type="ORF">VKT23_018235</name>
</gene>
<dbReference type="Pfam" id="PF16892">
    <property type="entry name" value="CHS5_N"/>
    <property type="match status" value="1"/>
</dbReference>
<dbReference type="InterPro" id="IPR013783">
    <property type="entry name" value="Ig-like_fold"/>
</dbReference>
<dbReference type="PROSITE" id="PS50853">
    <property type="entry name" value="FN3"/>
    <property type="match status" value="1"/>
</dbReference>
<evidence type="ECO:0000313" key="4">
    <source>
        <dbReference type="EMBL" id="KAK7438068.1"/>
    </source>
</evidence>
<dbReference type="CDD" id="cd00063">
    <property type="entry name" value="FN3"/>
    <property type="match status" value="1"/>
</dbReference>
<dbReference type="Gene3D" id="6.20.120.50">
    <property type="match status" value="1"/>
</dbReference>
<accession>A0ABR1IPR3</accession>
<dbReference type="EMBL" id="JBANRG010000081">
    <property type="protein sequence ID" value="KAK7438068.1"/>
    <property type="molecule type" value="Genomic_DNA"/>
</dbReference>
<feature type="region of interest" description="Disordered" evidence="1">
    <location>
        <begin position="434"/>
        <end position="473"/>
    </location>
</feature>
<protein>
    <recommendedName>
        <fullName evidence="6">Chitin biosynthesis protein</fullName>
    </recommendedName>
</protein>